<evidence type="ECO:0000313" key="3">
    <source>
        <dbReference type="Proteomes" id="UP001451303"/>
    </source>
</evidence>
<proteinExistence type="predicted"/>
<gene>
    <name evidence="2" type="ORF">QR685DRAFT_409147</name>
</gene>
<accession>A0ABR3DM80</accession>
<comment type="caution">
    <text evidence="2">The sequence shown here is derived from an EMBL/GenBank/DDBJ whole genome shotgun (WGS) entry which is preliminary data.</text>
</comment>
<feature type="non-terminal residue" evidence="2">
    <location>
        <position position="65"/>
    </location>
</feature>
<feature type="region of interest" description="Disordered" evidence="1">
    <location>
        <begin position="1"/>
        <end position="26"/>
    </location>
</feature>
<organism evidence="2 3">
    <name type="scientific">Neurospora intermedia</name>
    <dbReference type="NCBI Taxonomy" id="5142"/>
    <lineage>
        <taxon>Eukaryota</taxon>
        <taxon>Fungi</taxon>
        <taxon>Dikarya</taxon>
        <taxon>Ascomycota</taxon>
        <taxon>Pezizomycotina</taxon>
        <taxon>Sordariomycetes</taxon>
        <taxon>Sordariomycetidae</taxon>
        <taxon>Sordariales</taxon>
        <taxon>Sordariaceae</taxon>
        <taxon>Neurospora</taxon>
    </lineage>
</organism>
<sequence length="65" mass="7242">LRQTNAHSFPTKTIKETIKDQEQNPTSPFAPTVHLFCLETASLVLISSTEEGNKKGNKENLILEC</sequence>
<reference evidence="2 3" key="1">
    <citation type="submission" date="2023-09" db="EMBL/GenBank/DDBJ databases">
        <title>Multi-omics analysis of a traditional fermented food reveals byproduct-associated fungal strains for waste-to-food upcycling.</title>
        <authorList>
            <consortium name="Lawrence Berkeley National Laboratory"/>
            <person name="Rekdal V.M."/>
            <person name="Villalobos-Escobedo J.M."/>
            <person name="Rodriguez-Valeron N."/>
            <person name="Garcia M.O."/>
            <person name="Vasquez D.P."/>
            <person name="Damayanti I."/>
            <person name="Sorensen P.M."/>
            <person name="Baidoo E.E."/>
            <person name="De Carvalho A.C."/>
            <person name="Riley R."/>
            <person name="Lipzen A."/>
            <person name="He G."/>
            <person name="Yan M."/>
            <person name="Haridas S."/>
            <person name="Daum C."/>
            <person name="Yoshinaga Y."/>
            <person name="Ng V."/>
            <person name="Grigoriev I.V."/>
            <person name="Munk R."/>
            <person name="Nuraida L."/>
            <person name="Wijaya C.H."/>
            <person name="Morales P.-C."/>
            <person name="Keasling J.D."/>
        </authorList>
    </citation>
    <scope>NUCLEOTIDE SEQUENCE [LARGE SCALE GENOMIC DNA]</scope>
    <source>
        <strain evidence="2 3">FGSC 2613</strain>
    </source>
</reference>
<keyword evidence="3" id="KW-1185">Reference proteome</keyword>
<feature type="compositionally biased region" description="Basic and acidic residues" evidence="1">
    <location>
        <begin position="13"/>
        <end position="22"/>
    </location>
</feature>
<evidence type="ECO:0000313" key="2">
    <source>
        <dbReference type="EMBL" id="KAL0473765.1"/>
    </source>
</evidence>
<evidence type="ECO:0000256" key="1">
    <source>
        <dbReference type="SAM" id="MobiDB-lite"/>
    </source>
</evidence>
<dbReference type="EMBL" id="JAVLET010000002">
    <property type="protein sequence ID" value="KAL0473765.1"/>
    <property type="molecule type" value="Genomic_DNA"/>
</dbReference>
<name>A0ABR3DM80_NEUIN</name>
<dbReference type="Proteomes" id="UP001451303">
    <property type="component" value="Unassembled WGS sequence"/>
</dbReference>
<feature type="non-terminal residue" evidence="2">
    <location>
        <position position="1"/>
    </location>
</feature>
<protein>
    <submittedName>
        <fullName evidence="2">Uncharacterized protein</fullName>
    </submittedName>
</protein>
<feature type="compositionally biased region" description="Polar residues" evidence="1">
    <location>
        <begin position="1"/>
        <end position="11"/>
    </location>
</feature>